<protein>
    <submittedName>
        <fullName evidence="1">Uncharacterized protein</fullName>
    </submittedName>
</protein>
<sequence length="62" mass="6960">MLVEALSRFAARVERLPGIMQAQGVDHDIIEFLTQHIDTQVRQLKALQPPQADHAAPEPTYP</sequence>
<evidence type="ECO:0000313" key="2">
    <source>
        <dbReference type="Proteomes" id="UP000184395"/>
    </source>
</evidence>
<name>A0A1M6N5H7_9BURK</name>
<organism evidence="1 2">
    <name type="scientific">Paraburkholderia terricola</name>
    <dbReference type="NCBI Taxonomy" id="169427"/>
    <lineage>
        <taxon>Bacteria</taxon>
        <taxon>Pseudomonadati</taxon>
        <taxon>Pseudomonadota</taxon>
        <taxon>Betaproteobacteria</taxon>
        <taxon>Burkholderiales</taxon>
        <taxon>Burkholderiaceae</taxon>
        <taxon>Paraburkholderia</taxon>
    </lineage>
</organism>
<dbReference type="STRING" id="169427.SAMN05192548_100978"/>
<accession>A0A1M6N5H7</accession>
<evidence type="ECO:0000313" key="1">
    <source>
        <dbReference type="EMBL" id="SHJ90863.1"/>
    </source>
</evidence>
<proteinExistence type="predicted"/>
<reference evidence="1 2" key="1">
    <citation type="submission" date="2016-11" db="EMBL/GenBank/DDBJ databases">
        <authorList>
            <person name="Jaros S."/>
            <person name="Januszkiewicz K."/>
            <person name="Wedrychowicz H."/>
        </authorList>
    </citation>
    <scope>NUCLEOTIDE SEQUENCE [LARGE SCALE GENOMIC DNA]</scope>
    <source>
        <strain evidence="1 2">LMG 20594</strain>
    </source>
</reference>
<gene>
    <name evidence="1" type="ORF">SAMN05192548_100978</name>
</gene>
<dbReference type="EMBL" id="FRAB01000009">
    <property type="protein sequence ID" value="SHJ90863.1"/>
    <property type="molecule type" value="Genomic_DNA"/>
</dbReference>
<dbReference type="Proteomes" id="UP000184395">
    <property type="component" value="Unassembled WGS sequence"/>
</dbReference>
<dbReference type="OrthoDB" id="9805913at2"/>
<dbReference type="AlphaFoldDB" id="A0A1M6N5H7"/>
<dbReference type="RefSeq" id="WP_143031962.1">
    <property type="nucleotide sequence ID" value="NZ_CADFGY010000028.1"/>
</dbReference>